<dbReference type="Pfam" id="PF01300">
    <property type="entry name" value="Sua5_yciO_yrdC"/>
    <property type="match status" value="1"/>
</dbReference>
<dbReference type="GO" id="GO:0005737">
    <property type="term" value="C:cytoplasm"/>
    <property type="evidence" value="ECO:0007669"/>
    <property type="project" value="UniProtKB-SubCell"/>
</dbReference>
<dbReference type="EMBL" id="CP000252">
    <property type="protein sequence ID" value="ABC76600.1"/>
    <property type="molecule type" value="Genomic_DNA"/>
</dbReference>
<dbReference type="GO" id="GO:0000049">
    <property type="term" value="F:tRNA binding"/>
    <property type="evidence" value="ECO:0007669"/>
    <property type="project" value="TreeGrafter"/>
</dbReference>
<dbReference type="STRING" id="56780.SYN_02443"/>
<name>Q2LR93_SYNAS</name>
<dbReference type="InParanoid" id="Q2LR93"/>
<protein>
    <recommendedName>
        <fullName evidence="3">L-threonylcarbamoyladenylate synthase</fullName>
        <ecNumber evidence="3">2.7.7.87</ecNumber>
    </recommendedName>
</protein>
<feature type="domain" description="YrdC-like" evidence="7">
    <location>
        <begin position="16"/>
        <end position="202"/>
    </location>
</feature>
<dbReference type="AlphaFoldDB" id="Q2LR93"/>
<dbReference type="NCBIfam" id="TIGR00057">
    <property type="entry name" value="L-threonylcarbamoyladenylate synthase"/>
    <property type="match status" value="1"/>
</dbReference>
<sequence>MTSNPIIAIDPTHPEPALLQHVAENLRKGRVVAYPTETFYGLGADAGNERAIEKIFSIKGRQFNNPIPLIIGDRDELDSLVTAIPEAAQRLIHVFWPGPLTLVFRASKNVSPRLTANTGLIGIRISSHPIARSLARSLGAPLTATSANFSGQKESTTAHEVARTLGSLIDGIVDGGQTRGNKGSTVVNIAVDPPLILRVGVITEIEIRKALESTCPH</sequence>
<keyword evidence="5" id="KW-0808">Transferase</keyword>
<proteinExistence type="inferred from homology"/>
<dbReference type="EC" id="2.7.7.87" evidence="3"/>
<dbReference type="PANTHER" id="PTHR17490">
    <property type="entry name" value="SUA5"/>
    <property type="match status" value="1"/>
</dbReference>
<dbReference type="Proteomes" id="UP000001933">
    <property type="component" value="Chromosome"/>
</dbReference>
<dbReference type="OrthoDB" id="9814580at2"/>
<reference evidence="8 9" key="1">
    <citation type="journal article" date="2007" name="Proc. Natl. Acad. Sci. U.S.A.">
        <title>The genome of Syntrophus aciditrophicus: life at the thermodynamic limit of microbial growth.</title>
        <authorList>
            <person name="McInerney M.J."/>
            <person name="Rohlin L."/>
            <person name="Mouttaki H."/>
            <person name="Kim U."/>
            <person name="Krupp R.S."/>
            <person name="Rios-Hernandez L."/>
            <person name="Sieber J."/>
            <person name="Struchtemeyer C.G."/>
            <person name="Bhattacharyya A."/>
            <person name="Campbell J.W."/>
            <person name="Gunsalus R.P."/>
        </authorList>
    </citation>
    <scope>NUCLEOTIDE SEQUENCE [LARGE SCALE GENOMIC DNA]</scope>
    <source>
        <strain evidence="8 9">SB</strain>
    </source>
</reference>
<comment type="subcellular location">
    <subcellularLocation>
        <location evidence="1">Cytoplasm</location>
    </subcellularLocation>
</comment>
<keyword evidence="9" id="KW-1185">Reference proteome</keyword>
<evidence type="ECO:0000256" key="1">
    <source>
        <dbReference type="ARBA" id="ARBA00004496"/>
    </source>
</evidence>
<dbReference type="GO" id="GO:0006450">
    <property type="term" value="P:regulation of translational fidelity"/>
    <property type="evidence" value="ECO:0007669"/>
    <property type="project" value="TreeGrafter"/>
</dbReference>
<dbReference type="GO" id="GO:0061710">
    <property type="term" value="F:L-threonylcarbamoyladenylate synthase"/>
    <property type="evidence" value="ECO:0007669"/>
    <property type="project" value="UniProtKB-EC"/>
</dbReference>
<comment type="similarity">
    <text evidence="2">Belongs to the SUA5 family.</text>
</comment>
<dbReference type="HOGENOM" id="CLU_031397_3_2_7"/>
<keyword evidence="4" id="KW-0963">Cytoplasm</keyword>
<organism evidence="8 9">
    <name type="scientific">Syntrophus aciditrophicus (strain SB)</name>
    <dbReference type="NCBI Taxonomy" id="56780"/>
    <lineage>
        <taxon>Bacteria</taxon>
        <taxon>Pseudomonadati</taxon>
        <taxon>Thermodesulfobacteriota</taxon>
        <taxon>Syntrophia</taxon>
        <taxon>Syntrophales</taxon>
        <taxon>Syntrophaceae</taxon>
        <taxon>Syntrophus</taxon>
    </lineage>
</organism>
<comment type="catalytic activity">
    <reaction evidence="6">
        <text>L-threonine + hydrogencarbonate + ATP = L-threonylcarbamoyladenylate + diphosphate + H2O</text>
        <dbReference type="Rhea" id="RHEA:36407"/>
        <dbReference type="ChEBI" id="CHEBI:15377"/>
        <dbReference type="ChEBI" id="CHEBI:17544"/>
        <dbReference type="ChEBI" id="CHEBI:30616"/>
        <dbReference type="ChEBI" id="CHEBI:33019"/>
        <dbReference type="ChEBI" id="CHEBI:57926"/>
        <dbReference type="ChEBI" id="CHEBI:73682"/>
        <dbReference type="EC" id="2.7.7.87"/>
    </reaction>
</comment>
<dbReference type="PANTHER" id="PTHR17490:SF10">
    <property type="entry name" value="THREONYLCARBAMOYL-AMP SYNTHASE"/>
    <property type="match status" value="1"/>
</dbReference>
<dbReference type="KEGG" id="sat:SYN_02443"/>
<dbReference type="InterPro" id="IPR006070">
    <property type="entry name" value="Sua5-like_dom"/>
</dbReference>
<accession>Q2LR93</accession>
<evidence type="ECO:0000256" key="6">
    <source>
        <dbReference type="ARBA" id="ARBA00048366"/>
    </source>
</evidence>
<dbReference type="GO" id="GO:0003725">
    <property type="term" value="F:double-stranded RNA binding"/>
    <property type="evidence" value="ECO:0007669"/>
    <property type="project" value="InterPro"/>
</dbReference>
<evidence type="ECO:0000313" key="9">
    <source>
        <dbReference type="Proteomes" id="UP000001933"/>
    </source>
</evidence>
<dbReference type="RefSeq" id="WP_011416634.1">
    <property type="nucleotide sequence ID" value="NC_007759.1"/>
</dbReference>
<dbReference type="InterPro" id="IPR017945">
    <property type="entry name" value="DHBP_synth_RibB-like_a/b_dom"/>
</dbReference>
<dbReference type="PROSITE" id="PS51163">
    <property type="entry name" value="YRDC"/>
    <property type="match status" value="1"/>
</dbReference>
<dbReference type="eggNOG" id="COG0009">
    <property type="taxonomic scope" value="Bacteria"/>
</dbReference>
<evidence type="ECO:0000313" key="8">
    <source>
        <dbReference type="EMBL" id="ABC76600.1"/>
    </source>
</evidence>
<evidence type="ECO:0000259" key="7">
    <source>
        <dbReference type="PROSITE" id="PS51163"/>
    </source>
</evidence>
<dbReference type="SUPFAM" id="SSF55821">
    <property type="entry name" value="YrdC/RibB"/>
    <property type="match status" value="1"/>
</dbReference>
<evidence type="ECO:0000256" key="3">
    <source>
        <dbReference type="ARBA" id="ARBA00012584"/>
    </source>
</evidence>
<evidence type="ECO:0000256" key="5">
    <source>
        <dbReference type="ARBA" id="ARBA00022679"/>
    </source>
</evidence>
<dbReference type="Gene3D" id="3.90.870.10">
    <property type="entry name" value="DHBP synthase"/>
    <property type="match status" value="1"/>
</dbReference>
<evidence type="ECO:0000256" key="4">
    <source>
        <dbReference type="ARBA" id="ARBA00022490"/>
    </source>
</evidence>
<dbReference type="InterPro" id="IPR050156">
    <property type="entry name" value="TC-AMP_synthase_SUA5"/>
</dbReference>
<evidence type="ECO:0000256" key="2">
    <source>
        <dbReference type="ARBA" id="ARBA00007663"/>
    </source>
</evidence>
<gene>
    <name evidence="8" type="ORF">SYN_02443</name>
</gene>